<protein>
    <submittedName>
        <fullName evidence="2">Uncharacterized protein</fullName>
    </submittedName>
</protein>
<feature type="compositionally biased region" description="Polar residues" evidence="1">
    <location>
        <begin position="1"/>
        <end position="13"/>
    </location>
</feature>
<sequence>LQGFKSRSSQYTILPTPLPDDAPRSPINDFYFTDSPTQDSLAVMDACLKIGALPRAQKIFHLLREQRRGDPVLEPRLFNAFLNAYVNMATTNAEERDKWLGDAIQLFSDMQEGKDRVRSTAGSYA</sequence>
<dbReference type="AlphaFoldDB" id="S7RRT0"/>
<dbReference type="HOGENOM" id="CLU_1897476_0_0_1"/>
<dbReference type="GeneID" id="19304866"/>
<evidence type="ECO:0000313" key="3">
    <source>
        <dbReference type="Proteomes" id="UP000030669"/>
    </source>
</evidence>
<accession>S7RRT0</accession>
<reference evidence="2 3" key="1">
    <citation type="journal article" date="2012" name="Science">
        <title>The Paleozoic origin of enzymatic lignin decomposition reconstructed from 31 fungal genomes.</title>
        <authorList>
            <person name="Floudas D."/>
            <person name="Binder M."/>
            <person name="Riley R."/>
            <person name="Barry K."/>
            <person name="Blanchette R.A."/>
            <person name="Henrissat B."/>
            <person name="Martinez A.T."/>
            <person name="Otillar R."/>
            <person name="Spatafora J.W."/>
            <person name="Yadav J.S."/>
            <person name="Aerts A."/>
            <person name="Benoit I."/>
            <person name="Boyd A."/>
            <person name="Carlson A."/>
            <person name="Copeland A."/>
            <person name="Coutinho P.M."/>
            <person name="de Vries R.P."/>
            <person name="Ferreira P."/>
            <person name="Findley K."/>
            <person name="Foster B."/>
            <person name="Gaskell J."/>
            <person name="Glotzer D."/>
            <person name="Gorecki P."/>
            <person name="Heitman J."/>
            <person name="Hesse C."/>
            <person name="Hori C."/>
            <person name="Igarashi K."/>
            <person name="Jurgens J.A."/>
            <person name="Kallen N."/>
            <person name="Kersten P."/>
            <person name="Kohler A."/>
            <person name="Kuees U."/>
            <person name="Kumar T.K.A."/>
            <person name="Kuo A."/>
            <person name="LaButti K."/>
            <person name="Larrondo L.F."/>
            <person name="Lindquist E."/>
            <person name="Ling A."/>
            <person name="Lombard V."/>
            <person name="Lucas S."/>
            <person name="Lundell T."/>
            <person name="Martin R."/>
            <person name="McLaughlin D.J."/>
            <person name="Morgenstern I."/>
            <person name="Morin E."/>
            <person name="Murat C."/>
            <person name="Nagy L.G."/>
            <person name="Nolan M."/>
            <person name="Ohm R.A."/>
            <person name="Patyshakuliyeva A."/>
            <person name="Rokas A."/>
            <person name="Ruiz-Duenas F.J."/>
            <person name="Sabat G."/>
            <person name="Salamov A."/>
            <person name="Samejima M."/>
            <person name="Schmutz J."/>
            <person name="Slot J.C."/>
            <person name="St John F."/>
            <person name="Stenlid J."/>
            <person name="Sun H."/>
            <person name="Sun S."/>
            <person name="Syed K."/>
            <person name="Tsang A."/>
            <person name="Wiebenga A."/>
            <person name="Young D."/>
            <person name="Pisabarro A."/>
            <person name="Eastwood D.C."/>
            <person name="Martin F."/>
            <person name="Cullen D."/>
            <person name="Grigoriev I.V."/>
            <person name="Hibbett D.S."/>
        </authorList>
    </citation>
    <scope>NUCLEOTIDE SEQUENCE [LARGE SCALE GENOMIC DNA]</scope>
    <source>
        <strain evidence="2 3">ATCC 11539</strain>
    </source>
</reference>
<dbReference type="OrthoDB" id="276422at2759"/>
<dbReference type="RefSeq" id="XP_007865480.1">
    <property type="nucleotide sequence ID" value="XM_007867289.1"/>
</dbReference>
<dbReference type="Gene3D" id="1.25.40.10">
    <property type="entry name" value="Tetratricopeptide repeat domain"/>
    <property type="match status" value="1"/>
</dbReference>
<feature type="region of interest" description="Disordered" evidence="1">
    <location>
        <begin position="1"/>
        <end position="26"/>
    </location>
</feature>
<name>S7RRT0_GLOTA</name>
<keyword evidence="3" id="KW-1185">Reference proteome</keyword>
<dbReference type="eggNOG" id="ENOG502T0YZ">
    <property type="taxonomic scope" value="Eukaryota"/>
</dbReference>
<feature type="non-terminal residue" evidence="2">
    <location>
        <position position="1"/>
    </location>
</feature>
<gene>
    <name evidence="2" type="ORF">GLOTRDRAFT_14745</name>
</gene>
<dbReference type="KEGG" id="gtr:GLOTRDRAFT_14745"/>
<evidence type="ECO:0000313" key="2">
    <source>
        <dbReference type="EMBL" id="EPQ55699.1"/>
    </source>
</evidence>
<dbReference type="STRING" id="670483.S7RRT0"/>
<proteinExistence type="predicted"/>
<dbReference type="InterPro" id="IPR011990">
    <property type="entry name" value="TPR-like_helical_dom_sf"/>
</dbReference>
<dbReference type="Proteomes" id="UP000030669">
    <property type="component" value="Unassembled WGS sequence"/>
</dbReference>
<organism evidence="2 3">
    <name type="scientific">Gloeophyllum trabeum (strain ATCC 11539 / FP-39264 / Madison 617)</name>
    <name type="common">Brown rot fungus</name>
    <dbReference type="NCBI Taxonomy" id="670483"/>
    <lineage>
        <taxon>Eukaryota</taxon>
        <taxon>Fungi</taxon>
        <taxon>Dikarya</taxon>
        <taxon>Basidiomycota</taxon>
        <taxon>Agaricomycotina</taxon>
        <taxon>Agaricomycetes</taxon>
        <taxon>Gloeophyllales</taxon>
        <taxon>Gloeophyllaceae</taxon>
        <taxon>Gloeophyllum</taxon>
    </lineage>
</organism>
<feature type="non-terminal residue" evidence="2">
    <location>
        <position position="125"/>
    </location>
</feature>
<evidence type="ECO:0000256" key="1">
    <source>
        <dbReference type="SAM" id="MobiDB-lite"/>
    </source>
</evidence>
<dbReference type="EMBL" id="KB469301">
    <property type="protein sequence ID" value="EPQ55699.1"/>
    <property type="molecule type" value="Genomic_DNA"/>
</dbReference>
<dbReference type="OMA" id="WIENACA"/>